<dbReference type="Pfam" id="PF04139">
    <property type="entry name" value="Rad9"/>
    <property type="match status" value="1"/>
</dbReference>
<accession>A0A426YT94</accession>
<dbReference type="Proteomes" id="UP000287651">
    <property type="component" value="Unassembled WGS sequence"/>
</dbReference>
<evidence type="ECO:0000313" key="1">
    <source>
        <dbReference type="EMBL" id="RRT54939.1"/>
    </source>
</evidence>
<organism evidence="1 2">
    <name type="scientific">Ensete ventricosum</name>
    <name type="common">Abyssinian banana</name>
    <name type="synonym">Musa ensete</name>
    <dbReference type="NCBI Taxonomy" id="4639"/>
    <lineage>
        <taxon>Eukaryota</taxon>
        <taxon>Viridiplantae</taxon>
        <taxon>Streptophyta</taxon>
        <taxon>Embryophyta</taxon>
        <taxon>Tracheophyta</taxon>
        <taxon>Spermatophyta</taxon>
        <taxon>Magnoliopsida</taxon>
        <taxon>Liliopsida</taxon>
        <taxon>Zingiberales</taxon>
        <taxon>Musaceae</taxon>
        <taxon>Ensete</taxon>
    </lineage>
</organism>
<protein>
    <submittedName>
        <fullName evidence="1">Uncharacterized protein</fullName>
    </submittedName>
</protein>
<reference evidence="1 2" key="1">
    <citation type="journal article" date="2014" name="Agronomy (Basel)">
        <title>A Draft Genome Sequence for Ensete ventricosum, the Drought-Tolerant Tree Against Hunger.</title>
        <authorList>
            <person name="Harrison J."/>
            <person name="Moore K.A."/>
            <person name="Paszkiewicz K."/>
            <person name="Jones T."/>
            <person name="Grant M."/>
            <person name="Ambacheew D."/>
            <person name="Muzemil S."/>
            <person name="Studholme D.J."/>
        </authorList>
    </citation>
    <scope>NUCLEOTIDE SEQUENCE [LARGE SCALE GENOMIC DNA]</scope>
</reference>
<dbReference type="Gene3D" id="3.70.10.10">
    <property type="match status" value="1"/>
</dbReference>
<name>A0A426YT94_ENSVE</name>
<dbReference type="EMBL" id="AMZH03010338">
    <property type="protein sequence ID" value="RRT54939.1"/>
    <property type="molecule type" value="Genomic_DNA"/>
</dbReference>
<dbReference type="GO" id="GO:0006281">
    <property type="term" value="P:DNA repair"/>
    <property type="evidence" value="ECO:0007669"/>
    <property type="project" value="TreeGrafter"/>
</dbReference>
<dbReference type="GO" id="GO:0030896">
    <property type="term" value="C:checkpoint clamp complex"/>
    <property type="evidence" value="ECO:0007669"/>
    <property type="project" value="InterPro"/>
</dbReference>
<dbReference type="InterPro" id="IPR007268">
    <property type="entry name" value="Rad9/Ddc1"/>
</dbReference>
<gene>
    <name evidence="1" type="ORF">B296_00029151</name>
</gene>
<dbReference type="GO" id="GO:0031573">
    <property type="term" value="P:mitotic intra-S DNA damage checkpoint signaling"/>
    <property type="evidence" value="ECO:0007669"/>
    <property type="project" value="TreeGrafter"/>
</dbReference>
<dbReference type="GO" id="GO:0000076">
    <property type="term" value="P:DNA replication checkpoint signaling"/>
    <property type="evidence" value="ECO:0007669"/>
    <property type="project" value="TreeGrafter"/>
</dbReference>
<sequence>MLCGADNSDATLHTQLWIDPAEEFFQYTHTGDPVDVTFGVKELKVIIPFLAFLAFCEGCEVNIHIFFEKAGE</sequence>
<evidence type="ECO:0000313" key="2">
    <source>
        <dbReference type="Proteomes" id="UP000287651"/>
    </source>
</evidence>
<proteinExistence type="predicted"/>
<dbReference type="PANTHER" id="PTHR15237">
    <property type="entry name" value="DNA REPAIR PROTEIN RAD9"/>
    <property type="match status" value="1"/>
</dbReference>
<comment type="caution">
    <text evidence="1">The sequence shown here is derived from an EMBL/GenBank/DDBJ whole genome shotgun (WGS) entry which is preliminary data.</text>
</comment>
<dbReference type="GO" id="GO:0071479">
    <property type="term" value="P:cellular response to ionizing radiation"/>
    <property type="evidence" value="ECO:0007669"/>
    <property type="project" value="TreeGrafter"/>
</dbReference>
<dbReference type="AlphaFoldDB" id="A0A426YT94"/>
<dbReference type="PANTHER" id="PTHR15237:SF0">
    <property type="entry name" value="CELL CYCLE CHECKPOINT CONTROL PROTEIN"/>
    <property type="match status" value="1"/>
</dbReference>